<name>A0A640TBE5_STRNI</name>
<proteinExistence type="predicted"/>
<organism evidence="1 2">
    <name type="scientific">Streptomyces nigrescens</name>
    <dbReference type="NCBI Taxonomy" id="1920"/>
    <lineage>
        <taxon>Bacteria</taxon>
        <taxon>Bacillati</taxon>
        <taxon>Actinomycetota</taxon>
        <taxon>Actinomycetes</taxon>
        <taxon>Kitasatosporales</taxon>
        <taxon>Streptomycetaceae</taxon>
        <taxon>Streptomyces</taxon>
    </lineage>
</organism>
<evidence type="ECO:0000313" key="1">
    <source>
        <dbReference type="EMBL" id="GFE19801.1"/>
    </source>
</evidence>
<evidence type="ECO:0000313" key="2">
    <source>
        <dbReference type="Proteomes" id="UP000429552"/>
    </source>
</evidence>
<comment type="caution">
    <text evidence="1">The sequence shown here is derived from an EMBL/GenBank/DDBJ whole genome shotgun (WGS) entry which is preliminary data.</text>
</comment>
<dbReference type="EMBL" id="BLIP01000001">
    <property type="protein sequence ID" value="GFE19801.1"/>
    <property type="molecule type" value="Genomic_DNA"/>
</dbReference>
<reference evidence="1 2" key="1">
    <citation type="submission" date="2019-12" db="EMBL/GenBank/DDBJ databases">
        <title>Whole genome shotgun sequence of Streptomyces libani subsp. libani NBRC 13452.</title>
        <authorList>
            <person name="Ichikawa N."/>
            <person name="Kimura A."/>
            <person name="Kitahashi Y."/>
            <person name="Komaki H."/>
            <person name="Tamura T."/>
        </authorList>
    </citation>
    <scope>NUCLEOTIDE SEQUENCE [LARGE SCALE GENOMIC DNA]</scope>
    <source>
        <strain evidence="1 2">NBRC 13452</strain>
    </source>
</reference>
<accession>A0A640TBE5</accession>
<sequence length="60" mass="6422">MRWRREGACREGACRGHTEAISLLALSAGLGTSVLVGQRTPEAAAPALRHHLDRLFPNSG</sequence>
<dbReference type="AlphaFoldDB" id="A0A640TBE5"/>
<gene>
    <name evidence="1" type="ORF">Sliba_02540</name>
</gene>
<dbReference type="RefSeq" id="WP_371874771.1">
    <property type="nucleotide sequence ID" value="NZ_BLIP01000001.1"/>
</dbReference>
<dbReference type="Proteomes" id="UP000429552">
    <property type="component" value="Unassembled WGS sequence"/>
</dbReference>
<protein>
    <submittedName>
        <fullName evidence="1">Uncharacterized protein</fullName>
    </submittedName>
</protein>